<keyword evidence="5" id="KW-0804">Transcription</keyword>
<gene>
    <name evidence="10" type="ORF">RI129_004136</name>
</gene>
<evidence type="ECO:0000256" key="5">
    <source>
        <dbReference type="ARBA" id="ARBA00023163"/>
    </source>
</evidence>
<evidence type="ECO:0000259" key="9">
    <source>
        <dbReference type="PROSITE" id="PS50071"/>
    </source>
</evidence>
<sequence length="357" mass="41780">MSSAEEFSLPDTVIDQNYQSASSGEENDSASEEIVQFVDLPYLNLKPNTVRRGRGHLPKDSVKILKNWLYEHRFNAYPSEIEKLTLSQVTNLTILQVSNWFINARRRYLPEMMRREGYDSNLFTNPRRGKKQKTQLQEHQQYIRDRKYIRLDHSYNNETDLYQSDEEQDIDLHYESPKEEKFNPWRTDIHYGLIIDTPTSNNKCKIEEPQGETTELSNMYKSENTSKVIYVQNGMTRNVVLKVMPANVGKDKFITEPLQAFEASDDDEDEYYEGAINPDDLRIQREIKIEHMGDNDSEIHDDTFLSENIFEPALVEDVRNEEDVFVNEITIEDCNNTDLTCDDSDKMVDLESEIKTL</sequence>
<dbReference type="GO" id="GO:0006355">
    <property type="term" value="P:regulation of DNA-templated transcription"/>
    <property type="evidence" value="ECO:0007669"/>
    <property type="project" value="InterPro"/>
</dbReference>
<comment type="similarity">
    <text evidence="7">Belongs to the TALE/TGIF homeobox family.</text>
</comment>
<dbReference type="SMART" id="SM00389">
    <property type="entry name" value="HOX"/>
    <property type="match status" value="1"/>
</dbReference>
<evidence type="ECO:0000313" key="11">
    <source>
        <dbReference type="Proteomes" id="UP001329430"/>
    </source>
</evidence>
<evidence type="ECO:0000256" key="6">
    <source>
        <dbReference type="ARBA" id="ARBA00023242"/>
    </source>
</evidence>
<evidence type="ECO:0000256" key="8">
    <source>
        <dbReference type="PROSITE-ProRule" id="PRU00108"/>
    </source>
</evidence>
<comment type="subcellular location">
    <subcellularLocation>
        <location evidence="1 8">Nucleus</location>
    </subcellularLocation>
</comment>
<dbReference type="GO" id="GO:0000987">
    <property type="term" value="F:cis-regulatory region sequence-specific DNA binding"/>
    <property type="evidence" value="ECO:0007669"/>
    <property type="project" value="UniProtKB-ARBA"/>
</dbReference>
<keyword evidence="11" id="KW-1185">Reference proteome</keyword>
<reference evidence="10 11" key="1">
    <citation type="journal article" date="2024" name="Insects">
        <title>An Improved Chromosome-Level Genome Assembly of the Firefly Pyrocoelia pectoralis.</title>
        <authorList>
            <person name="Fu X."/>
            <person name="Meyer-Rochow V.B."/>
            <person name="Ballantyne L."/>
            <person name="Zhu X."/>
        </authorList>
    </citation>
    <scope>NUCLEOTIDE SEQUENCE [LARGE SCALE GENOMIC DNA]</scope>
    <source>
        <strain evidence="10">XCY_ONT2</strain>
    </source>
</reference>
<evidence type="ECO:0000313" key="10">
    <source>
        <dbReference type="EMBL" id="KAK5645672.1"/>
    </source>
</evidence>
<feature type="domain" description="Homeobox" evidence="9">
    <location>
        <begin position="48"/>
        <end position="111"/>
    </location>
</feature>
<keyword evidence="3 8" id="KW-0238">DNA-binding</keyword>
<comment type="caution">
    <text evidence="10">The sequence shown here is derived from an EMBL/GenBank/DDBJ whole genome shotgun (WGS) entry which is preliminary data.</text>
</comment>
<dbReference type="GO" id="GO:0005634">
    <property type="term" value="C:nucleus"/>
    <property type="evidence" value="ECO:0007669"/>
    <property type="project" value="UniProtKB-SubCell"/>
</dbReference>
<dbReference type="Pfam" id="PF05920">
    <property type="entry name" value="Homeobox_KN"/>
    <property type="match status" value="1"/>
</dbReference>
<dbReference type="CDD" id="cd00086">
    <property type="entry name" value="homeodomain"/>
    <property type="match status" value="1"/>
</dbReference>
<evidence type="ECO:0000256" key="3">
    <source>
        <dbReference type="ARBA" id="ARBA00023125"/>
    </source>
</evidence>
<dbReference type="Proteomes" id="UP001329430">
    <property type="component" value="Chromosome 3"/>
</dbReference>
<dbReference type="InterPro" id="IPR001356">
    <property type="entry name" value="HD"/>
</dbReference>
<protein>
    <recommendedName>
        <fullName evidence="9">Homeobox domain-containing protein</fullName>
    </recommendedName>
</protein>
<name>A0AAN7VDE0_9COLE</name>
<dbReference type="Gene3D" id="1.10.10.60">
    <property type="entry name" value="Homeodomain-like"/>
    <property type="match status" value="1"/>
</dbReference>
<keyword evidence="2" id="KW-0805">Transcription regulation</keyword>
<dbReference type="SUPFAM" id="SSF46689">
    <property type="entry name" value="Homeodomain-like"/>
    <property type="match status" value="1"/>
</dbReference>
<keyword evidence="6 8" id="KW-0539">Nucleus</keyword>
<evidence type="ECO:0000256" key="2">
    <source>
        <dbReference type="ARBA" id="ARBA00023015"/>
    </source>
</evidence>
<accession>A0AAN7VDE0</accession>
<dbReference type="GO" id="GO:0009887">
    <property type="term" value="P:animal organ morphogenesis"/>
    <property type="evidence" value="ECO:0007669"/>
    <property type="project" value="UniProtKB-ARBA"/>
</dbReference>
<evidence type="ECO:0000256" key="7">
    <source>
        <dbReference type="ARBA" id="ARBA00038021"/>
    </source>
</evidence>
<dbReference type="GO" id="GO:0001654">
    <property type="term" value="P:eye development"/>
    <property type="evidence" value="ECO:0007669"/>
    <property type="project" value="UniProtKB-ARBA"/>
</dbReference>
<evidence type="ECO:0000256" key="1">
    <source>
        <dbReference type="ARBA" id="ARBA00004123"/>
    </source>
</evidence>
<dbReference type="PANTHER" id="PTHR11850">
    <property type="entry name" value="HOMEOBOX PROTEIN TRANSCRIPTION FACTORS"/>
    <property type="match status" value="1"/>
</dbReference>
<feature type="DNA-binding region" description="Homeobox" evidence="8">
    <location>
        <begin position="50"/>
        <end position="112"/>
    </location>
</feature>
<dbReference type="GO" id="GO:0048646">
    <property type="term" value="P:anatomical structure formation involved in morphogenesis"/>
    <property type="evidence" value="ECO:0007669"/>
    <property type="project" value="UniProtKB-ARBA"/>
</dbReference>
<dbReference type="FunFam" id="1.10.10.60:FF:000059">
    <property type="entry name" value="TGFB-induced factor homeobox 1"/>
    <property type="match status" value="1"/>
</dbReference>
<organism evidence="10 11">
    <name type="scientific">Pyrocoelia pectoralis</name>
    <dbReference type="NCBI Taxonomy" id="417401"/>
    <lineage>
        <taxon>Eukaryota</taxon>
        <taxon>Metazoa</taxon>
        <taxon>Ecdysozoa</taxon>
        <taxon>Arthropoda</taxon>
        <taxon>Hexapoda</taxon>
        <taxon>Insecta</taxon>
        <taxon>Pterygota</taxon>
        <taxon>Neoptera</taxon>
        <taxon>Endopterygota</taxon>
        <taxon>Coleoptera</taxon>
        <taxon>Polyphaga</taxon>
        <taxon>Elateriformia</taxon>
        <taxon>Elateroidea</taxon>
        <taxon>Lampyridae</taxon>
        <taxon>Lampyrinae</taxon>
        <taxon>Pyrocoelia</taxon>
    </lineage>
</organism>
<dbReference type="InterPro" id="IPR009057">
    <property type="entry name" value="Homeodomain-like_sf"/>
</dbReference>
<dbReference type="EMBL" id="JAVRBK010000003">
    <property type="protein sequence ID" value="KAK5645672.1"/>
    <property type="molecule type" value="Genomic_DNA"/>
</dbReference>
<dbReference type="AlphaFoldDB" id="A0AAN7VDE0"/>
<dbReference type="InterPro" id="IPR008422">
    <property type="entry name" value="KN_HD"/>
</dbReference>
<evidence type="ECO:0000256" key="4">
    <source>
        <dbReference type="ARBA" id="ARBA00023155"/>
    </source>
</evidence>
<keyword evidence="4 8" id="KW-0371">Homeobox</keyword>
<dbReference type="PROSITE" id="PS50071">
    <property type="entry name" value="HOMEOBOX_2"/>
    <property type="match status" value="1"/>
</dbReference>
<proteinExistence type="inferred from homology"/>
<dbReference type="InterPro" id="IPR050224">
    <property type="entry name" value="TALE_homeobox"/>
</dbReference>